<evidence type="ECO:0000256" key="2">
    <source>
        <dbReference type="ARBA" id="ARBA00022448"/>
    </source>
</evidence>
<accession>A0A0C1C9J1</accession>
<name>A0A0C1C9J1_9BACT</name>
<feature type="transmembrane region" description="Helical" evidence="7">
    <location>
        <begin position="362"/>
        <end position="385"/>
    </location>
</feature>
<feature type="transmembrane region" description="Helical" evidence="7">
    <location>
        <begin position="195"/>
        <end position="212"/>
    </location>
</feature>
<dbReference type="InterPro" id="IPR037272">
    <property type="entry name" value="SNS_sf"/>
</dbReference>
<evidence type="ECO:0000256" key="5">
    <source>
        <dbReference type="ARBA" id="ARBA00023136"/>
    </source>
</evidence>
<keyword evidence="3 6" id="KW-0812">Transmembrane</keyword>
<evidence type="ECO:0000256" key="3">
    <source>
        <dbReference type="ARBA" id="ARBA00022692"/>
    </source>
</evidence>
<reference evidence="8 9" key="1">
    <citation type="journal article" date="2014" name="Mol. Biol. Evol.">
        <title>Massive expansion of Ubiquitination-related gene families within the Chlamydiae.</title>
        <authorList>
            <person name="Domman D."/>
            <person name="Collingro A."/>
            <person name="Lagkouvardos I."/>
            <person name="Gehre L."/>
            <person name="Weinmaier T."/>
            <person name="Rattei T."/>
            <person name="Subtil A."/>
            <person name="Horn M."/>
        </authorList>
    </citation>
    <scope>NUCLEOTIDE SEQUENCE [LARGE SCALE GENOMIC DNA]</scope>
    <source>
        <strain evidence="8 9">OEW1</strain>
    </source>
</reference>
<comment type="subcellular location">
    <subcellularLocation>
        <location evidence="1">Membrane</location>
        <topology evidence="1">Multi-pass membrane protein</topology>
    </subcellularLocation>
</comment>
<keyword evidence="5 7" id="KW-0472">Membrane</keyword>
<evidence type="ECO:0000313" key="9">
    <source>
        <dbReference type="Proteomes" id="UP000031307"/>
    </source>
</evidence>
<feature type="transmembrane region" description="Helical" evidence="7">
    <location>
        <begin position="61"/>
        <end position="85"/>
    </location>
</feature>
<evidence type="ECO:0000256" key="6">
    <source>
        <dbReference type="RuleBase" id="RU003732"/>
    </source>
</evidence>
<keyword evidence="4 7" id="KW-1133">Transmembrane helix</keyword>
<feature type="transmembrane region" description="Helical" evidence="7">
    <location>
        <begin position="232"/>
        <end position="251"/>
    </location>
</feature>
<proteinExistence type="inferred from homology"/>
<evidence type="ECO:0000256" key="7">
    <source>
        <dbReference type="SAM" id="Phobius"/>
    </source>
</evidence>
<evidence type="ECO:0000313" key="8">
    <source>
        <dbReference type="EMBL" id="KIA77685.1"/>
    </source>
</evidence>
<dbReference type="CDD" id="cd10336">
    <property type="entry name" value="SLC6sbd_Tyt1-Like"/>
    <property type="match status" value="1"/>
</dbReference>
<sequence length="474" mass="52106">MKSVSLNTNSFIILIEVHMNSASVRGSWGSRIGFIFAVAGSAVGLANIWRFPYLVGKHGGAAFIFVYILSLLLIGFPVFIAEILIGRATQTSPSGAFEKLGRSKIWSWPGKMTVLTGFIVSSFYSAVAGWIFGYFIEAVKGNLSSFASTEAVALHHTSLMQNPLWGVSFHFFFILICSTVLYLGVRGGIERWNKFLMPLLFVVLILLVLKGLTLPNAQDGLRFLFSPDWSLLTPAVLLTALGQAFFTLSVGQGTMVTYGSYLSKEENIVKSCVPILLMDTFVSIIAAMVIFTIAFSAGVEPSSGPALLFHTLPWVLSQIPGGYLMSVLFFLIVVLAALTSEISAMEPTIAYLIDEKGWNRHLAVWACGIGAFLLGIPSALSYSLLKNTTFFGLPFVDFIESICGHILIPAGGFFALILLLGRWGVWNALSELKVGSHEFFKRYPWILSYFWFCFKVSAPILMAIIFLNSLLMFF</sequence>
<keyword evidence="6" id="KW-0769">Symport</keyword>
<keyword evidence="2 6" id="KW-0813">Transport</keyword>
<evidence type="ECO:0000256" key="4">
    <source>
        <dbReference type="ARBA" id="ARBA00022989"/>
    </source>
</evidence>
<dbReference type="PANTHER" id="PTHR42948:SF1">
    <property type="entry name" value="TRANSPORTER"/>
    <property type="match status" value="1"/>
</dbReference>
<organism evidence="8 9">
    <name type="scientific">Parachlamydia acanthamoebae</name>
    <dbReference type="NCBI Taxonomy" id="83552"/>
    <lineage>
        <taxon>Bacteria</taxon>
        <taxon>Pseudomonadati</taxon>
        <taxon>Chlamydiota</taxon>
        <taxon>Chlamydiia</taxon>
        <taxon>Parachlamydiales</taxon>
        <taxon>Parachlamydiaceae</taxon>
        <taxon>Parachlamydia</taxon>
    </lineage>
</organism>
<dbReference type="PROSITE" id="PS50267">
    <property type="entry name" value="NA_NEUROTRAN_SYMP_3"/>
    <property type="match status" value="1"/>
</dbReference>
<dbReference type="InterPro" id="IPR000175">
    <property type="entry name" value="Na/ntran_symport"/>
</dbReference>
<evidence type="ECO:0000256" key="1">
    <source>
        <dbReference type="ARBA" id="ARBA00004141"/>
    </source>
</evidence>
<dbReference type="GO" id="GO:0015293">
    <property type="term" value="F:symporter activity"/>
    <property type="evidence" value="ECO:0007669"/>
    <property type="project" value="UniProtKB-KW"/>
</dbReference>
<gene>
    <name evidence="8" type="primary">yocR</name>
    <name evidence="8" type="ORF">DB43_FZ00140</name>
</gene>
<dbReference type="EMBL" id="JSAM01000069">
    <property type="protein sequence ID" value="KIA77685.1"/>
    <property type="molecule type" value="Genomic_DNA"/>
</dbReference>
<feature type="transmembrane region" description="Helical" evidence="7">
    <location>
        <begin position="446"/>
        <end position="471"/>
    </location>
</feature>
<feature type="transmembrane region" description="Helical" evidence="7">
    <location>
        <begin position="319"/>
        <end position="342"/>
    </location>
</feature>
<dbReference type="GO" id="GO:0016020">
    <property type="term" value="C:membrane"/>
    <property type="evidence" value="ECO:0007669"/>
    <property type="project" value="UniProtKB-SubCell"/>
</dbReference>
<dbReference type="Pfam" id="PF00209">
    <property type="entry name" value="SNF"/>
    <property type="match status" value="2"/>
</dbReference>
<comment type="similarity">
    <text evidence="6">Belongs to the sodium:neurotransmitter symporter (SNF) (TC 2.A.22) family.</text>
</comment>
<feature type="transmembrane region" description="Helical" evidence="7">
    <location>
        <begin position="164"/>
        <end position="183"/>
    </location>
</feature>
<dbReference type="NCBIfam" id="NF037979">
    <property type="entry name" value="Na_transp"/>
    <property type="match status" value="1"/>
</dbReference>
<feature type="transmembrane region" description="Helical" evidence="7">
    <location>
        <begin position="405"/>
        <end position="425"/>
    </location>
</feature>
<dbReference type="PANTHER" id="PTHR42948">
    <property type="entry name" value="TRANSPORTER"/>
    <property type="match status" value="1"/>
</dbReference>
<feature type="transmembrane region" description="Helical" evidence="7">
    <location>
        <begin position="28"/>
        <end position="49"/>
    </location>
</feature>
<protein>
    <recommendedName>
        <fullName evidence="6">Transporter</fullName>
    </recommendedName>
</protein>
<dbReference type="PRINTS" id="PR00176">
    <property type="entry name" value="NANEUSMPORT"/>
</dbReference>
<dbReference type="InterPro" id="IPR047218">
    <property type="entry name" value="YocR/YhdH-like"/>
</dbReference>
<dbReference type="PATRIC" id="fig|83552.4.peg.1153"/>
<dbReference type="PROSITE" id="PS00610">
    <property type="entry name" value="NA_NEUROTRAN_SYMP_1"/>
    <property type="match status" value="1"/>
</dbReference>
<feature type="transmembrane region" description="Helical" evidence="7">
    <location>
        <begin position="112"/>
        <end position="136"/>
    </location>
</feature>
<dbReference type="AlphaFoldDB" id="A0A0C1C9J1"/>
<dbReference type="SUPFAM" id="SSF161070">
    <property type="entry name" value="SNF-like"/>
    <property type="match status" value="1"/>
</dbReference>
<feature type="transmembrane region" description="Helical" evidence="7">
    <location>
        <begin position="272"/>
        <end position="299"/>
    </location>
</feature>
<comment type="caution">
    <text evidence="8">The sequence shown here is derived from an EMBL/GenBank/DDBJ whole genome shotgun (WGS) entry which is preliminary data.</text>
</comment>
<dbReference type="Proteomes" id="UP000031307">
    <property type="component" value="Unassembled WGS sequence"/>
</dbReference>